<accession>A0A1U7DGG3</accession>
<feature type="compositionally biased region" description="Basic and acidic residues" evidence="1">
    <location>
        <begin position="23"/>
        <end position="32"/>
    </location>
</feature>
<organism evidence="3 4">
    <name type="scientific">Brevirhabdus pacifica</name>
    <dbReference type="NCBI Taxonomy" id="1267768"/>
    <lineage>
        <taxon>Bacteria</taxon>
        <taxon>Pseudomonadati</taxon>
        <taxon>Pseudomonadota</taxon>
        <taxon>Alphaproteobacteria</taxon>
        <taxon>Rhodobacterales</taxon>
        <taxon>Paracoccaceae</taxon>
        <taxon>Brevirhabdus</taxon>
    </lineage>
</organism>
<evidence type="ECO:0000256" key="2">
    <source>
        <dbReference type="SAM" id="Phobius"/>
    </source>
</evidence>
<dbReference type="OrthoDB" id="7375296at2"/>
<dbReference type="InterPro" id="IPR018770">
    <property type="entry name" value="ChloroindolylP_hydrolase"/>
</dbReference>
<protein>
    <submittedName>
        <fullName evidence="3">Uncharacterized protein</fullName>
    </submittedName>
</protein>
<keyword evidence="2" id="KW-1133">Transmembrane helix</keyword>
<proteinExistence type="predicted"/>
<dbReference type="STRING" id="1267768.BV394_03995"/>
<keyword evidence="2" id="KW-0472">Membrane</keyword>
<name>A0A1U7DGG3_9RHOB</name>
<evidence type="ECO:0000256" key="1">
    <source>
        <dbReference type="SAM" id="MobiDB-lite"/>
    </source>
</evidence>
<dbReference type="Proteomes" id="UP000187266">
    <property type="component" value="Chromosome"/>
</dbReference>
<evidence type="ECO:0000313" key="4">
    <source>
        <dbReference type="Proteomes" id="UP000187266"/>
    </source>
</evidence>
<dbReference type="Pfam" id="PF10112">
    <property type="entry name" value="Halogen_Hydrol"/>
    <property type="match status" value="1"/>
</dbReference>
<keyword evidence="2" id="KW-0812">Transmembrane</keyword>
<feature type="region of interest" description="Disordered" evidence="1">
    <location>
        <begin position="1"/>
        <end position="33"/>
    </location>
</feature>
<dbReference type="RefSeq" id="WP_076979012.1">
    <property type="nucleotide sequence ID" value="NZ_CP019124.1"/>
</dbReference>
<accession>A0A2M9DF78</accession>
<feature type="transmembrane region" description="Helical" evidence="2">
    <location>
        <begin position="100"/>
        <end position="119"/>
    </location>
</feature>
<reference evidence="3 4" key="1">
    <citation type="submission" date="2017-01" db="EMBL/GenBank/DDBJ databases">
        <title>Genomic analysis of Xuhuaishuia manganoxidans DY6-4.</title>
        <authorList>
            <person name="Wang X."/>
        </authorList>
    </citation>
    <scope>NUCLEOTIDE SEQUENCE [LARGE SCALE GENOMIC DNA]</scope>
    <source>
        <strain evidence="3 4">DY6-4</strain>
    </source>
</reference>
<feature type="transmembrane region" description="Helical" evidence="2">
    <location>
        <begin position="125"/>
        <end position="146"/>
    </location>
</feature>
<dbReference type="EMBL" id="CP019124">
    <property type="protein sequence ID" value="APX88989.1"/>
    <property type="molecule type" value="Genomic_DNA"/>
</dbReference>
<gene>
    <name evidence="3" type="ORF">BV394_03995</name>
</gene>
<evidence type="ECO:0000313" key="3">
    <source>
        <dbReference type="EMBL" id="APX88989.1"/>
    </source>
</evidence>
<keyword evidence="4" id="KW-1185">Reference proteome</keyword>
<dbReference type="AlphaFoldDB" id="A0A1U7DGG3"/>
<sequence length="298" mass="32579">MARQYGGKFSPDRTGDGAGPATDRTRPFDGRVPDTSLARPNFLFLTAVPLLFTAFGEGPVGMAVDLLAFAVLVTGFWLLREGLRAEMAYAARRVARRPALPRKLIAAVFTGLGAGLAGWDPTGGGIGAPVVYAGLAGILHVAAFGADPLRDKGMEGVDPLANGRVADAVERAEGHLAAMADAIRRAGDRDLERRVADFAATARRMFRRIEEDPRDLRAARRYLGIYLQGARDATVKFADLYARTRDPEDRVRYVALLEDLSGNFAARSDRLLLDDRSDLDIEIDVLRERLERENDRAR</sequence>
<feature type="transmembrane region" description="Helical" evidence="2">
    <location>
        <begin position="61"/>
        <end position="79"/>
    </location>
</feature>